<feature type="chain" id="PRO_5044803972" description="ZP domain-containing protein" evidence="1">
    <location>
        <begin position="28"/>
        <end position="205"/>
    </location>
</feature>
<sequence length="205" mass="22733">MSASTAIVYLAVPIILLLSTSWPLVGGTTKIKTVNISYKVLDFLGPPKYCCAVCQEKSHLCQVYARNNGSVRDLKPSVQLNLTSLEAIRSGRVSSRSPVAHRLSHKTSDDATVLFSWLRPPAADGAESSYELRHESVKFPGCTVESLKSSLFGNLGLAVSRMYSYYGRDALKFQLLIRSYRTLHFSCDVTIVKKVIHVEDYVDKV</sequence>
<keyword evidence="3" id="KW-1185">Reference proteome</keyword>
<dbReference type="AlphaFoldDB" id="A0ABD2W2X1"/>
<proteinExistence type="predicted"/>
<dbReference type="Proteomes" id="UP001627154">
    <property type="component" value="Unassembled WGS sequence"/>
</dbReference>
<protein>
    <recommendedName>
        <fullName evidence="4">ZP domain-containing protein</fullName>
    </recommendedName>
</protein>
<comment type="caution">
    <text evidence="2">The sequence shown here is derived from an EMBL/GenBank/DDBJ whole genome shotgun (WGS) entry which is preliminary data.</text>
</comment>
<feature type="signal peptide" evidence="1">
    <location>
        <begin position="1"/>
        <end position="27"/>
    </location>
</feature>
<gene>
    <name evidence="2" type="ORF">TKK_017525</name>
</gene>
<name>A0ABD2W2X1_9HYME</name>
<evidence type="ECO:0000313" key="2">
    <source>
        <dbReference type="EMBL" id="KAL3387216.1"/>
    </source>
</evidence>
<reference evidence="2 3" key="1">
    <citation type="journal article" date="2024" name="bioRxiv">
        <title>A reference genome for Trichogramma kaykai: A tiny desert-dwelling parasitoid wasp with competing sex-ratio distorters.</title>
        <authorList>
            <person name="Culotta J."/>
            <person name="Lindsey A.R."/>
        </authorList>
    </citation>
    <scope>NUCLEOTIDE SEQUENCE [LARGE SCALE GENOMIC DNA]</scope>
    <source>
        <strain evidence="2 3">KSX58</strain>
    </source>
</reference>
<evidence type="ECO:0000256" key="1">
    <source>
        <dbReference type="SAM" id="SignalP"/>
    </source>
</evidence>
<evidence type="ECO:0000313" key="3">
    <source>
        <dbReference type="Proteomes" id="UP001627154"/>
    </source>
</evidence>
<organism evidence="2 3">
    <name type="scientific">Trichogramma kaykai</name>
    <dbReference type="NCBI Taxonomy" id="54128"/>
    <lineage>
        <taxon>Eukaryota</taxon>
        <taxon>Metazoa</taxon>
        <taxon>Ecdysozoa</taxon>
        <taxon>Arthropoda</taxon>
        <taxon>Hexapoda</taxon>
        <taxon>Insecta</taxon>
        <taxon>Pterygota</taxon>
        <taxon>Neoptera</taxon>
        <taxon>Endopterygota</taxon>
        <taxon>Hymenoptera</taxon>
        <taxon>Apocrita</taxon>
        <taxon>Proctotrupomorpha</taxon>
        <taxon>Chalcidoidea</taxon>
        <taxon>Trichogrammatidae</taxon>
        <taxon>Trichogramma</taxon>
    </lineage>
</organism>
<keyword evidence="1" id="KW-0732">Signal</keyword>
<dbReference type="EMBL" id="JBJJXI010000139">
    <property type="protein sequence ID" value="KAL3387216.1"/>
    <property type="molecule type" value="Genomic_DNA"/>
</dbReference>
<evidence type="ECO:0008006" key="4">
    <source>
        <dbReference type="Google" id="ProtNLM"/>
    </source>
</evidence>
<accession>A0ABD2W2X1</accession>